<accession>A0A644YTD2</accession>
<proteinExistence type="predicted"/>
<dbReference type="PROSITE" id="PS51186">
    <property type="entry name" value="GNAT"/>
    <property type="match status" value="1"/>
</dbReference>
<comment type="caution">
    <text evidence="2">The sequence shown here is derived from an EMBL/GenBank/DDBJ whole genome shotgun (WGS) entry which is preliminary data.</text>
</comment>
<sequence>MNFKLVPVCENDISTYIKDMQEAFQLGVEKEFNALNEEILPQEDVKKSLAAKGAIAYKAVVDHEMVGGAVVIINESTQHNHLDFLYVKNGIQSKGIGQEIWYAIEKLHPDTKVWETVTPYFEKRNIHFYINRCGFAAVEFFNPHHKDLAIPDDMIGGDYFFRFEKIMK</sequence>
<reference evidence="2" key="1">
    <citation type="submission" date="2019-08" db="EMBL/GenBank/DDBJ databases">
        <authorList>
            <person name="Kucharzyk K."/>
            <person name="Murdoch R.W."/>
            <person name="Higgins S."/>
            <person name="Loffler F."/>
        </authorList>
    </citation>
    <scope>NUCLEOTIDE SEQUENCE</scope>
</reference>
<dbReference type="EMBL" id="VSSQ01006188">
    <property type="protein sequence ID" value="MPM31830.1"/>
    <property type="molecule type" value="Genomic_DNA"/>
</dbReference>
<dbReference type="AlphaFoldDB" id="A0A644YTD2"/>
<dbReference type="GO" id="GO:0016747">
    <property type="term" value="F:acyltransferase activity, transferring groups other than amino-acyl groups"/>
    <property type="evidence" value="ECO:0007669"/>
    <property type="project" value="InterPro"/>
</dbReference>
<dbReference type="InterPro" id="IPR000182">
    <property type="entry name" value="GNAT_dom"/>
</dbReference>
<dbReference type="InterPro" id="IPR016181">
    <property type="entry name" value="Acyl_CoA_acyltransferase"/>
</dbReference>
<dbReference type="Gene3D" id="3.40.630.30">
    <property type="match status" value="1"/>
</dbReference>
<evidence type="ECO:0000259" key="1">
    <source>
        <dbReference type="PROSITE" id="PS51186"/>
    </source>
</evidence>
<feature type="domain" description="N-acetyltransferase" evidence="1">
    <location>
        <begin position="1"/>
        <end position="153"/>
    </location>
</feature>
<gene>
    <name evidence="2" type="ORF">SDC9_78387</name>
</gene>
<dbReference type="SUPFAM" id="SSF55729">
    <property type="entry name" value="Acyl-CoA N-acyltransferases (Nat)"/>
    <property type="match status" value="1"/>
</dbReference>
<protein>
    <recommendedName>
        <fullName evidence="1">N-acetyltransferase domain-containing protein</fullName>
    </recommendedName>
</protein>
<evidence type="ECO:0000313" key="2">
    <source>
        <dbReference type="EMBL" id="MPM31830.1"/>
    </source>
</evidence>
<dbReference type="Pfam" id="PF00583">
    <property type="entry name" value="Acetyltransf_1"/>
    <property type="match status" value="1"/>
</dbReference>
<organism evidence="2">
    <name type="scientific">bioreactor metagenome</name>
    <dbReference type="NCBI Taxonomy" id="1076179"/>
    <lineage>
        <taxon>unclassified sequences</taxon>
        <taxon>metagenomes</taxon>
        <taxon>ecological metagenomes</taxon>
    </lineage>
</organism>
<name>A0A644YTD2_9ZZZZ</name>